<dbReference type="InterPro" id="IPR035952">
    <property type="entry name" value="Rhomboid-like_sf"/>
</dbReference>
<evidence type="ECO:0000313" key="9">
    <source>
        <dbReference type="RefSeq" id="XP_022096642.1"/>
    </source>
</evidence>
<evidence type="ECO:0000256" key="3">
    <source>
        <dbReference type="ARBA" id="ARBA00022989"/>
    </source>
</evidence>
<keyword evidence="2 6" id="KW-0812">Transmembrane</keyword>
<dbReference type="SMART" id="SM00165">
    <property type="entry name" value="UBA"/>
    <property type="match status" value="1"/>
</dbReference>
<evidence type="ECO:0000259" key="7">
    <source>
        <dbReference type="PROSITE" id="PS50030"/>
    </source>
</evidence>
<dbReference type="GO" id="GO:0004252">
    <property type="term" value="F:serine-type endopeptidase activity"/>
    <property type="evidence" value="ECO:0007669"/>
    <property type="project" value="TreeGrafter"/>
</dbReference>
<comment type="subcellular location">
    <subcellularLocation>
        <location evidence="1">Membrane</location>
        <topology evidence="1">Multi-pass membrane protein</topology>
    </subcellularLocation>
</comment>
<gene>
    <name evidence="9" type="primary">LOC110982504</name>
</gene>
<evidence type="ECO:0000313" key="8">
    <source>
        <dbReference type="Proteomes" id="UP000694845"/>
    </source>
</evidence>
<protein>
    <submittedName>
        <fullName evidence="9">Ubiquitin-associated domain-containing protein 2-like</fullName>
    </submittedName>
</protein>
<feature type="transmembrane region" description="Helical" evidence="6">
    <location>
        <begin position="92"/>
        <end position="114"/>
    </location>
</feature>
<dbReference type="SUPFAM" id="SSF144091">
    <property type="entry name" value="Rhomboid-like"/>
    <property type="match status" value="1"/>
</dbReference>
<dbReference type="Pfam" id="PF00627">
    <property type="entry name" value="UBA"/>
    <property type="match status" value="1"/>
</dbReference>
<dbReference type="InterPro" id="IPR015940">
    <property type="entry name" value="UBA"/>
</dbReference>
<dbReference type="Gene3D" id="1.20.1540.10">
    <property type="entry name" value="Rhomboid-like"/>
    <property type="match status" value="1"/>
</dbReference>
<feature type="region of interest" description="Disordered" evidence="5">
    <location>
        <begin position="298"/>
        <end position="337"/>
    </location>
</feature>
<dbReference type="OMA" id="NYQDHRP"/>
<feature type="domain" description="UBA" evidence="7">
    <location>
        <begin position="329"/>
        <end position="369"/>
    </location>
</feature>
<dbReference type="CTD" id="337867"/>
<keyword evidence="3 6" id="KW-1133">Transmembrane helix</keyword>
<dbReference type="AlphaFoldDB" id="A0A8B7YVC7"/>
<dbReference type="RefSeq" id="XP_022096642.1">
    <property type="nucleotide sequence ID" value="XM_022240950.1"/>
</dbReference>
<accession>A0A8B7YVC7</accession>
<name>A0A8B7YVC7_ACAPL</name>
<dbReference type="Proteomes" id="UP000694845">
    <property type="component" value="Unplaced"/>
</dbReference>
<dbReference type="SUPFAM" id="SSF46934">
    <property type="entry name" value="UBA-like"/>
    <property type="match status" value="1"/>
</dbReference>
<evidence type="ECO:0000256" key="2">
    <source>
        <dbReference type="ARBA" id="ARBA00022692"/>
    </source>
</evidence>
<dbReference type="PANTHER" id="PTHR43066">
    <property type="entry name" value="RHOMBOID-RELATED PROTEIN"/>
    <property type="match status" value="1"/>
</dbReference>
<dbReference type="InterPro" id="IPR009060">
    <property type="entry name" value="UBA-like_sf"/>
</dbReference>
<evidence type="ECO:0000256" key="6">
    <source>
        <dbReference type="SAM" id="Phobius"/>
    </source>
</evidence>
<proteinExistence type="predicted"/>
<reference evidence="9" key="1">
    <citation type="submission" date="2025-08" db="UniProtKB">
        <authorList>
            <consortium name="RefSeq"/>
        </authorList>
    </citation>
    <scope>IDENTIFICATION</scope>
</reference>
<keyword evidence="8" id="KW-1185">Reference proteome</keyword>
<evidence type="ECO:0000256" key="4">
    <source>
        <dbReference type="ARBA" id="ARBA00023136"/>
    </source>
</evidence>
<dbReference type="GeneID" id="110982504"/>
<sequence length="370" mass="41237">MLSQSNYLGFYKNPVTKGLLTSVAFLSTSLIVMGPRYQQFFAYTTESLTENLEMWRLLTSKLAFLDPRNLLLGLVLMYNFRLFEKRYGSTKFASYLFANGVMTTFLELAALFVFQSFQQGNIPLHWSQGPTGVVASFFVPFFLDVPYISAPNVLGHILNGKWLVYILGLQLLSQSTQSSIAVGCGLLSSLLYRLNFLHLRSWLRIPTPLTRLSAALLGPLLRSPPPREGPVPMGATLEIQRQQRMELMEQRMLLAQARQFRQQQALVRGVTPSTRPTISAPFAGRTAGNLASVFRQRHSRNSNSGDTPDTEPGSAPHSSQTQTSRDTSSVPEEQVQQLTDMGFNRRAVVQALLATHNNVSMATNLLLQDG</sequence>
<dbReference type="PROSITE" id="PS50030">
    <property type="entry name" value="UBA"/>
    <property type="match status" value="1"/>
</dbReference>
<feature type="transmembrane region" description="Helical" evidence="6">
    <location>
        <begin position="15"/>
        <end position="33"/>
    </location>
</feature>
<evidence type="ECO:0000256" key="5">
    <source>
        <dbReference type="SAM" id="MobiDB-lite"/>
    </source>
</evidence>
<dbReference type="KEGG" id="aplc:110982504"/>
<organism evidence="8 9">
    <name type="scientific">Acanthaster planci</name>
    <name type="common">Crown-of-thorns starfish</name>
    <dbReference type="NCBI Taxonomy" id="133434"/>
    <lineage>
        <taxon>Eukaryota</taxon>
        <taxon>Metazoa</taxon>
        <taxon>Echinodermata</taxon>
        <taxon>Eleutherozoa</taxon>
        <taxon>Asterozoa</taxon>
        <taxon>Asteroidea</taxon>
        <taxon>Valvatacea</taxon>
        <taxon>Valvatida</taxon>
        <taxon>Acanthasteridae</taxon>
        <taxon>Acanthaster</taxon>
    </lineage>
</organism>
<dbReference type="OrthoDB" id="272778at2759"/>
<evidence type="ECO:0000256" key="1">
    <source>
        <dbReference type="ARBA" id="ARBA00004141"/>
    </source>
</evidence>
<dbReference type="PANTHER" id="PTHR43066:SF21">
    <property type="entry name" value="UBIQUITIN-ASSOCIATED DOMAIN-CONTAINING PROTEIN 2"/>
    <property type="match status" value="1"/>
</dbReference>
<feature type="compositionally biased region" description="Low complexity" evidence="5">
    <location>
        <begin position="318"/>
        <end position="329"/>
    </location>
</feature>
<dbReference type="Gene3D" id="1.10.8.10">
    <property type="entry name" value="DNA helicase RuvA subunit, C-terminal domain"/>
    <property type="match status" value="1"/>
</dbReference>
<dbReference type="GO" id="GO:0016020">
    <property type="term" value="C:membrane"/>
    <property type="evidence" value="ECO:0007669"/>
    <property type="project" value="UniProtKB-SubCell"/>
</dbReference>
<keyword evidence="4 6" id="KW-0472">Membrane</keyword>